<evidence type="ECO:0000313" key="4">
    <source>
        <dbReference type="Proteomes" id="UP000886607"/>
    </source>
</evidence>
<comment type="caution">
    <text evidence="2">The sequence shown here is derived from an EMBL/GenBank/DDBJ whole genome shotgun (WGS) entry which is preliminary data.</text>
</comment>
<protein>
    <submittedName>
        <fullName evidence="2">Uncharacterized protein</fullName>
    </submittedName>
</protein>
<accession>A0AAN4UCA5</accession>
<keyword evidence="4" id="KW-1185">Reference proteome</keyword>
<dbReference type="AlphaFoldDB" id="A0AAN4UCA5"/>
<evidence type="ECO:0000313" key="3">
    <source>
        <dbReference type="Proteomes" id="UP000886597"/>
    </source>
</evidence>
<dbReference type="Proteomes" id="UP000886607">
    <property type="component" value="Unassembled WGS sequence"/>
</dbReference>
<dbReference type="EMBL" id="BKBO01000026">
    <property type="protein sequence ID" value="GEQ49801.1"/>
    <property type="molecule type" value="Genomic_DNA"/>
</dbReference>
<reference evidence="2" key="1">
    <citation type="submission" date="2019-08" db="EMBL/GenBank/DDBJ databases">
        <authorList>
            <person name="Ishikawa M."/>
            <person name="Suzuki T."/>
            <person name="Matsutani M."/>
        </authorList>
    </citation>
    <scope>NUCLEOTIDE SEQUENCE</scope>
    <source>
        <strain evidence="2">7C1</strain>
        <strain evidence="1">8C4</strain>
    </source>
</reference>
<evidence type="ECO:0000313" key="1">
    <source>
        <dbReference type="EMBL" id="GEQ49801.1"/>
    </source>
</evidence>
<dbReference type="RefSeq" id="WP_202584149.1">
    <property type="nucleotide sequence ID" value="NZ_BKBO01000026.1"/>
</dbReference>
<organism evidence="2 3">
    <name type="scientific">Tetragenococcus koreensis</name>
    <dbReference type="NCBI Taxonomy" id="290335"/>
    <lineage>
        <taxon>Bacteria</taxon>
        <taxon>Bacillati</taxon>
        <taxon>Bacillota</taxon>
        <taxon>Bacilli</taxon>
        <taxon>Lactobacillales</taxon>
        <taxon>Enterococcaceae</taxon>
        <taxon>Tetragenococcus</taxon>
    </lineage>
</organism>
<evidence type="ECO:0000313" key="2">
    <source>
        <dbReference type="EMBL" id="GEQ54797.1"/>
    </source>
</evidence>
<dbReference type="Proteomes" id="UP000886597">
    <property type="component" value="Unassembled WGS sequence"/>
</dbReference>
<proteinExistence type="predicted"/>
<name>A0AAN4UCA5_9ENTE</name>
<gene>
    <name evidence="1" type="ORF">TK11N_16530</name>
    <name evidence="2" type="ORF">TK2N_16410</name>
</gene>
<sequence length="94" mass="10888">MQLQIDSINLKDPAFQPIVSEIAKAIEEAKELSKTRTELPRYMNKQQAAQYLNVSYNSMVSNYIRKNGLKVIIVDGVQRIDKRDCDELMEKLKQ</sequence>
<dbReference type="EMBL" id="BKBQ01000025">
    <property type="protein sequence ID" value="GEQ54797.1"/>
    <property type="molecule type" value="Genomic_DNA"/>
</dbReference>
<reference evidence="2" key="2">
    <citation type="journal article" date="2020" name="Int. Dairy J.">
        <title>Lactic acid bacterial diversity in Brie cheese focusing on salt concentration and pH of isolation medium and characterisation of halophilic and alkaliphilic lactic acid bacterial isolates.</title>
        <authorList>
            <person name="Unno R."/>
            <person name="Matsutani M."/>
            <person name="Suzuki T."/>
            <person name="Kodama K."/>
            <person name="Matsushita H."/>
            <person name="Yamasato K."/>
            <person name="Koizumi Y."/>
            <person name="Ishikawa M."/>
        </authorList>
    </citation>
    <scope>NUCLEOTIDE SEQUENCE</scope>
    <source>
        <strain evidence="2">7C1</strain>
        <strain evidence="1">8C4</strain>
    </source>
</reference>